<evidence type="ECO:0000313" key="3">
    <source>
        <dbReference type="EMBL" id="CAF1036390.1"/>
    </source>
</evidence>
<feature type="compositionally biased region" description="Polar residues" evidence="1">
    <location>
        <begin position="415"/>
        <end position="436"/>
    </location>
</feature>
<evidence type="ECO:0000313" key="2">
    <source>
        <dbReference type="EMBL" id="CAF0841192.1"/>
    </source>
</evidence>
<feature type="compositionally biased region" description="Polar residues" evidence="1">
    <location>
        <begin position="247"/>
        <end position="260"/>
    </location>
</feature>
<evidence type="ECO:0000313" key="4">
    <source>
        <dbReference type="Proteomes" id="UP000663828"/>
    </source>
</evidence>
<feature type="compositionally biased region" description="Pro residues" evidence="1">
    <location>
        <begin position="271"/>
        <end position="283"/>
    </location>
</feature>
<proteinExistence type="predicted"/>
<dbReference type="Proteomes" id="UP000663828">
    <property type="component" value="Unassembled WGS sequence"/>
</dbReference>
<feature type="compositionally biased region" description="Polar residues" evidence="1">
    <location>
        <begin position="336"/>
        <end position="346"/>
    </location>
</feature>
<accession>A0A814JFY9</accession>
<dbReference type="Proteomes" id="UP000663852">
    <property type="component" value="Unassembled WGS sequence"/>
</dbReference>
<feature type="region of interest" description="Disordered" evidence="1">
    <location>
        <begin position="124"/>
        <end position="157"/>
    </location>
</feature>
<dbReference type="OrthoDB" id="10067289at2759"/>
<gene>
    <name evidence="2" type="ORF">EDS130_LOCUS6845</name>
    <name evidence="3" type="ORF">XAT740_LOCUS15025</name>
</gene>
<organism evidence="3 4">
    <name type="scientific">Adineta ricciae</name>
    <name type="common">Rotifer</name>
    <dbReference type="NCBI Taxonomy" id="249248"/>
    <lineage>
        <taxon>Eukaryota</taxon>
        <taxon>Metazoa</taxon>
        <taxon>Spiralia</taxon>
        <taxon>Gnathifera</taxon>
        <taxon>Rotifera</taxon>
        <taxon>Eurotatoria</taxon>
        <taxon>Bdelloidea</taxon>
        <taxon>Adinetida</taxon>
        <taxon>Adinetidae</taxon>
        <taxon>Adineta</taxon>
    </lineage>
</organism>
<protein>
    <submittedName>
        <fullName evidence="3">Uncharacterized protein</fullName>
    </submittedName>
</protein>
<dbReference type="EMBL" id="CAJNOR010000918">
    <property type="protein sequence ID" value="CAF1036390.1"/>
    <property type="molecule type" value="Genomic_DNA"/>
</dbReference>
<evidence type="ECO:0000256" key="1">
    <source>
        <dbReference type="SAM" id="MobiDB-lite"/>
    </source>
</evidence>
<feature type="region of interest" description="Disordered" evidence="1">
    <location>
        <begin position="247"/>
        <end position="436"/>
    </location>
</feature>
<name>A0A814JFY9_ADIRI</name>
<feature type="region of interest" description="Disordered" evidence="1">
    <location>
        <begin position="172"/>
        <end position="193"/>
    </location>
</feature>
<comment type="caution">
    <text evidence="3">The sequence shown here is derived from an EMBL/GenBank/DDBJ whole genome shotgun (WGS) entry which is preliminary data.</text>
</comment>
<reference evidence="3" key="1">
    <citation type="submission" date="2021-02" db="EMBL/GenBank/DDBJ databases">
        <authorList>
            <person name="Nowell W R."/>
        </authorList>
    </citation>
    <scope>NUCLEOTIDE SEQUENCE</scope>
</reference>
<dbReference type="EMBL" id="CAJNOJ010000020">
    <property type="protein sequence ID" value="CAF0841192.1"/>
    <property type="molecule type" value="Genomic_DNA"/>
</dbReference>
<keyword evidence="4" id="KW-1185">Reference proteome</keyword>
<dbReference type="AlphaFoldDB" id="A0A814JFY9"/>
<sequence length="436" mass="47188">MANLVFEFPYSGYPTSEIPFLTYNPTGLTPYRASSLENSIGDQSSVYHIPDSRQIFQNLSNDVIVYKIPDNMSLKTLLRQLGVNVDSLQQASPSGDHFISTSLPTTYIPASFPRGRRRRLICREVSDSEDDSSSDSLSRHNRHRSQSSRNKFDQSPARVHNLLNNAWTTAVDATRSSPQQQNAPSPPPPQDQRNAVANVWNQAATATKNKPNFLSSFFNKLKSGNTNTSLPPQQQGNAALQNFAAATNLSGGGNQPNSPVANVFNAAQRGSPPPAPYGAPPPQSSVGSVWNHMIAGPRPPPPQSYYPPQPSVGSVWNQMSAGPRPPPQQTYYPPQSSVGSMWNQMTAGPRPPPPQSYYPPQPSVGSAWNQMSAGPRPPPQQSYYPPQAPMGSMWNQMSAAAAPSPPYGASPPSGTQQGNPSASTNILSTLFSRPRQ</sequence>
<feature type="compositionally biased region" description="Pro residues" evidence="1">
    <location>
        <begin position="297"/>
        <end position="310"/>
    </location>
</feature>
<feature type="compositionally biased region" description="Pro residues" evidence="1">
    <location>
        <begin position="349"/>
        <end position="362"/>
    </location>
</feature>